<name>A0ABY5PJ63_9ACTN</name>
<dbReference type="PANTHER" id="PTHR30294">
    <property type="entry name" value="MEMBRANE COMPONENT OF ABC TRANSPORTER YHHJ-RELATED"/>
    <property type="match status" value="1"/>
</dbReference>
<feature type="transmembrane region" description="Helical" evidence="6">
    <location>
        <begin position="430"/>
        <end position="448"/>
    </location>
</feature>
<evidence type="ECO:0000256" key="4">
    <source>
        <dbReference type="ARBA" id="ARBA00022989"/>
    </source>
</evidence>
<evidence type="ECO:0000313" key="9">
    <source>
        <dbReference type="Proteomes" id="UP001058860"/>
    </source>
</evidence>
<proteinExistence type="predicted"/>
<dbReference type="InterPro" id="IPR013525">
    <property type="entry name" value="ABC2_TM"/>
</dbReference>
<keyword evidence="5 6" id="KW-0472">Membrane</keyword>
<keyword evidence="9" id="KW-1185">Reference proteome</keyword>
<evidence type="ECO:0000256" key="3">
    <source>
        <dbReference type="ARBA" id="ARBA00022692"/>
    </source>
</evidence>
<reference evidence="9" key="1">
    <citation type="submission" date="2021-11" db="EMBL/GenBank/DDBJ databases">
        <title>Cultivation dependent microbiological survey of springs from the worlds oldest radium mine currently devoted to the extraction of radon-saturated water.</title>
        <authorList>
            <person name="Kapinusova G."/>
            <person name="Smrhova T."/>
            <person name="Strejcek M."/>
            <person name="Suman J."/>
            <person name="Jani K."/>
            <person name="Pajer P."/>
            <person name="Uhlik O."/>
        </authorList>
    </citation>
    <scope>NUCLEOTIDE SEQUENCE [LARGE SCALE GENOMIC DNA]</scope>
    <source>
        <strain evidence="9">J379</strain>
    </source>
</reference>
<protein>
    <submittedName>
        <fullName evidence="8">ABC transporter permease</fullName>
    </submittedName>
</protein>
<evidence type="ECO:0000256" key="5">
    <source>
        <dbReference type="ARBA" id="ARBA00023136"/>
    </source>
</evidence>
<evidence type="ECO:0000313" key="8">
    <source>
        <dbReference type="EMBL" id="UUY04661.1"/>
    </source>
</evidence>
<feature type="domain" description="ABC-2 type transporter transmembrane" evidence="7">
    <location>
        <begin position="23"/>
        <end position="444"/>
    </location>
</feature>
<dbReference type="EMBL" id="CP088295">
    <property type="protein sequence ID" value="UUY04661.1"/>
    <property type="molecule type" value="Genomic_DNA"/>
</dbReference>
<organism evidence="8 9">
    <name type="scientific">Svornostia abyssi</name>
    <dbReference type="NCBI Taxonomy" id="2898438"/>
    <lineage>
        <taxon>Bacteria</taxon>
        <taxon>Bacillati</taxon>
        <taxon>Actinomycetota</taxon>
        <taxon>Thermoleophilia</taxon>
        <taxon>Solirubrobacterales</taxon>
        <taxon>Baekduiaceae</taxon>
        <taxon>Svornostia</taxon>
    </lineage>
</organism>
<dbReference type="InterPro" id="IPR051449">
    <property type="entry name" value="ABC-2_transporter_component"/>
</dbReference>
<keyword evidence="4 6" id="KW-1133">Transmembrane helix</keyword>
<dbReference type="Proteomes" id="UP001058860">
    <property type="component" value="Chromosome"/>
</dbReference>
<evidence type="ECO:0000256" key="1">
    <source>
        <dbReference type="ARBA" id="ARBA00004651"/>
    </source>
</evidence>
<keyword evidence="3 6" id="KW-0812">Transmembrane</keyword>
<comment type="subcellular location">
    <subcellularLocation>
        <location evidence="1">Cell membrane</location>
        <topology evidence="1">Multi-pass membrane protein</topology>
    </subcellularLocation>
</comment>
<dbReference type="Pfam" id="PF12698">
    <property type="entry name" value="ABC2_membrane_3"/>
    <property type="match status" value="1"/>
</dbReference>
<feature type="transmembrane region" description="Helical" evidence="6">
    <location>
        <begin position="306"/>
        <end position="330"/>
    </location>
</feature>
<accession>A0ABY5PJ63</accession>
<gene>
    <name evidence="8" type="ORF">LRS13_03775</name>
</gene>
<feature type="transmembrane region" description="Helical" evidence="6">
    <location>
        <begin position="261"/>
        <end position="285"/>
    </location>
</feature>
<evidence type="ECO:0000256" key="6">
    <source>
        <dbReference type="SAM" id="Phobius"/>
    </source>
</evidence>
<evidence type="ECO:0000259" key="7">
    <source>
        <dbReference type="Pfam" id="PF12698"/>
    </source>
</evidence>
<dbReference type="PANTHER" id="PTHR30294:SF29">
    <property type="entry name" value="MULTIDRUG ABC TRANSPORTER PERMEASE YBHS-RELATED"/>
    <property type="match status" value="1"/>
</dbReference>
<evidence type="ECO:0000256" key="2">
    <source>
        <dbReference type="ARBA" id="ARBA00022475"/>
    </source>
</evidence>
<sequence>MRWLLLKDLQILRRSPLLVGLLVVYPVVISLLIGIALSRGPEKPKIAFVNEVPSFQQTITVGGDRIDIAGYSDVLFERVDPVRASSREEALQMVEDGEVLGALVIPEDAARKLQSAVALGGSANKPTVEVIYNASGPLQGQLVQSLIDSTLAEANVAIGERLTEVAAGYLNILLEGGSFSLLGQDFDILGLSEAETILARQAAELPANSTERAELERIRRFAELAVENLDFSDEILSSISNPIDVKETPVGGSGGTTLESFAVAASVVFSLMFVCVLLAAGMLALEREEHAYGRLVRGLIGRGRLLAEKVLLAGLCALPVGLVMLVVVALLADLDWSRAPQWVVGVLAAGLAFGALGVAIGAVAREVRAASLLAFGLSLPIAFLALVPAGTVADALYEVIRVVSAAFPFKPALLAMDAALNENGDMWPSVLHLLGLTAAYVALARVALRRFG</sequence>
<dbReference type="RefSeq" id="WP_353865137.1">
    <property type="nucleotide sequence ID" value="NZ_CP088295.1"/>
</dbReference>
<feature type="transmembrane region" description="Helical" evidence="6">
    <location>
        <begin position="370"/>
        <end position="389"/>
    </location>
</feature>
<feature type="transmembrane region" description="Helical" evidence="6">
    <location>
        <begin position="16"/>
        <end position="37"/>
    </location>
</feature>
<dbReference type="Gene3D" id="3.40.1710.10">
    <property type="entry name" value="abc type-2 transporter like domain"/>
    <property type="match status" value="1"/>
</dbReference>
<keyword evidence="2" id="KW-1003">Cell membrane</keyword>
<feature type="transmembrane region" description="Helical" evidence="6">
    <location>
        <begin position="342"/>
        <end position="363"/>
    </location>
</feature>